<feature type="binding site" evidence="2">
    <location>
        <begin position="98"/>
        <end position="101"/>
    </location>
    <ligand>
        <name>substrate</name>
    </ligand>
</feature>
<evidence type="ECO:0000313" key="3">
    <source>
        <dbReference type="EMBL" id="UZE96742.1"/>
    </source>
</evidence>
<dbReference type="CDD" id="cd01398">
    <property type="entry name" value="RPI_A"/>
    <property type="match status" value="1"/>
</dbReference>
<proteinExistence type="inferred from homology"/>
<comment type="function">
    <text evidence="2">Catalyzes the reversible conversion of ribose-5-phosphate to ribulose 5-phosphate.</text>
</comment>
<dbReference type="Pfam" id="PF06026">
    <property type="entry name" value="Rib_5-P_isom_A"/>
    <property type="match status" value="1"/>
</dbReference>
<dbReference type="Proteomes" id="UP001163739">
    <property type="component" value="Chromosome"/>
</dbReference>
<comment type="pathway">
    <text evidence="2">Carbohydrate degradation; pentose phosphate pathway; D-ribose 5-phosphate from D-ribulose 5-phosphate (non-oxidative stage): step 1/1.</text>
</comment>
<feature type="binding site" evidence="2">
    <location>
        <begin position="32"/>
        <end position="35"/>
    </location>
    <ligand>
        <name>substrate</name>
    </ligand>
</feature>
<dbReference type="InterPro" id="IPR020672">
    <property type="entry name" value="Ribose5P_isomerase_typA_subgr"/>
</dbReference>
<keyword evidence="4" id="KW-1185">Reference proteome</keyword>
<feature type="binding site" evidence="2">
    <location>
        <position position="125"/>
    </location>
    <ligand>
        <name>substrate</name>
    </ligand>
</feature>
<dbReference type="NCBIfam" id="TIGR00021">
    <property type="entry name" value="rpiA"/>
    <property type="match status" value="1"/>
</dbReference>
<sequence length="224" mass="24027">MNQDQLKESVAKAALDYIQPKLSEDSVIGVGTGSTANYFIDALATIKTSFDGAVASSEATAERLKAHGIPVYELNSVSYLEFYVDGADETNDQLELIKGGGGALTREKIVAAVANEFVCIIDDSKMVNILGEFPLPIEVLPMARSFVAREIVKIGGDPVYREGFVTDNGNIILDVHNMDLSAPITVEQRINQITGVVTNGLFAYRPADVVLMGTAEGVKTLKAK</sequence>
<keyword evidence="1 2" id="KW-0413">Isomerase</keyword>
<organism evidence="3 4">
    <name type="scientific">Alkalimarinus alittae</name>
    <dbReference type="NCBI Taxonomy" id="2961619"/>
    <lineage>
        <taxon>Bacteria</taxon>
        <taxon>Pseudomonadati</taxon>
        <taxon>Pseudomonadota</taxon>
        <taxon>Gammaproteobacteria</taxon>
        <taxon>Alteromonadales</taxon>
        <taxon>Alteromonadaceae</taxon>
        <taxon>Alkalimarinus</taxon>
    </lineage>
</organism>
<evidence type="ECO:0000256" key="1">
    <source>
        <dbReference type="ARBA" id="ARBA00023235"/>
    </source>
</evidence>
<comment type="subunit">
    <text evidence="2">Homodimer.</text>
</comment>
<name>A0ABY6N422_9ALTE</name>
<feature type="binding site" evidence="2">
    <location>
        <begin position="85"/>
        <end position="88"/>
    </location>
    <ligand>
        <name>substrate</name>
    </ligand>
</feature>
<dbReference type="EC" id="5.3.1.6" evidence="2"/>
<dbReference type="NCBIfam" id="NF001924">
    <property type="entry name" value="PRK00702.1"/>
    <property type="match status" value="1"/>
</dbReference>
<comment type="similarity">
    <text evidence="2">Belongs to the ribose 5-phosphate isomerase family.</text>
</comment>
<comment type="catalytic activity">
    <reaction evidence="2">
        <text>aldehydo-D-ribose 5-phosphate = D-ribulose 5-phosphate</text>
        <dbReference type="Rhea" id="RHEA:14657"/>
        <dbReference type="ChEBI" id="CHEBI:58121"/>
        <dbReference type="ChEBI" id="CHEBI:58273"/>
        <dbReference type="EC" id="5.3.1.6"/>
    </reaction>
</comment>
<gene>
    <name evidence="2 3" type="primary">rpiA</name>
    <name evidence="3" type="ORF">NKI27_03040</name>
</gene>
<dbReference type="InterPro" id="IPR004788">
    <property type="entry name" value="Ribose5P_isomerase_type_A"/>
</dbReference>
<dbReference type="SUPFAM" id="SSF100950">
    <property type="entry name" value="NagB/RpiA/CoA transferase-like"/>
    <property type="match status" value="1"/>
</dbReference>
<dbReference type="SUPFAM" id="SSF75445">
    <property type="entry name" value="D-ribose-5-phosphate isomerase (RpiA), lid domain"/>
    <property type="match status" value="1"/>
</dbReference>
<dbReference type="RefSeq" id="WP_265048227.1">
    <property type="nucleotide sequence ID" value="NZ_CP100390.1"/>
</dbReference>
<evidence type="ECO:0000313" key="4">
    <source>
        <dbReference type="Proteomes" id="UP001163739"/>
    </source>
</evidence>
<dbReference type="InterPro" id="IPR037171">
    <property type="entry name" value="NagB/RpiA_transferase-like"/>
</dbReference>
<dbReference type="GO" id="GO:0004751">
    <property type="term" value="F:ribose-5-phosphate isomerase activity"/>
    <property type="evidence" value="ECO:0007669"/>
    <property type="project" value="UniProtKB-EC"/>
</dbReference>
<feature type="active site" description="Proton acceptor" evidence="2">
    <location>
        <position position="107"/>
    </location>
</feature>
<dbReference type="Gene3D" id="3.30.70.260">
    <property type="match status" value="1"/>
</dbReference>
<dbReference type="PANTHER" id="PTHR11934">
    <property type="entry name" value="RIBOSE-5-PHOSPHATE ISOMERASE"/>
    <property type="match status" value="1"/>
</dbReference>
<reference evidence="3" key="1">
    <citation type="submission" date="2022-06" db="EMBL/GenBank/DDBJ databases">
        <title>Alkalimarinus sp. nov., isolated from gut of a Alitta virens.</title>
        <authorList>
            <person name="Yang A.I."/>
            <person name="Shin N.-R."/>
        </authorList>
    </citation>
    <scope>NUCLEOTIDE SEQUENCE</scope>
    <source>
        <strain evidence="3">A2M4</strain>
    </source>
</reference>
<dbReference type="Gene3D" id="3.40.50.1360">
    <property type="match status" value="1"/>
</dbReference>
<dbReference type="EMBL" id="CP100390">
    <property type="protein sequence ID" value="UZE96742.1"/>
    <property type="molecule type" value="Genomic_DNA"/>
</dbReference>
<evidence type="ECO:0000256" key="2">
    <source>
        <dbReference type="HAMAP-Rule" id="MF_00170"/>
    </source>
</evidence>
<protein>
    <recommendedName>
        <fullName evidence="2">Ribose-5-phosphate isomerase A</fullName>
        <ecNumber evidence="2">5.3.1.6</ecNumber>
    </recommendedName>
    <alternativeName>
        <fullName evidence="2">Phosphoriboisomerase A</fullName>
        <shortName evidence="2">PRI</shortName>
    </alternativeName>
</protein>
<dbReference type="PANTHER" id="PTHR11934:SF0">
    <property type="entry name" value="RIBOSE-5-PHOSPHATE ISOMERASE"/>
    <property type="match status" value="1"/>
</dbReference>
<dbReference type="HAMAP" id="MF_00170">
    <property type="entry name" value="Rib_5P_isom_A"/>
    <property type="match status" value="1"/>
</dbReference>
<accession>A0ABY6N422</accession>